<dbReference type="InterPro" id="IPR036396">
    <property type="entry name" value="Cyt_P450_sf"/>
</dbReference>
<dbReference type="EMBL" id="JAQOSQ010000013">
    <property type="protein sequence ID" value="MDJ1184231.1"/>
    <property type="molecule type" value="Genomic_DNA"/>
</dbReference>
<comment type="caution">
    <text evidence="2">The sequence shown here is derived from an EMBL/GenBank/DDBJ whole genome shotgun (WGS) entry which is preliminary data.</text>
</comment>
<accession>A0ABT7BYK0</accession>
<dbReference type="Gene3D" id="1.10.630.10">
    <property type="entry name" value="Cytochrome P450"/>
    <property type="match status" value="1"/>
</dbReference>
<protein>
    <submittedName>
        <fullName evidence="2">Cytochrome P450</fullName>
    </submittedName>
</protein>
<dbReference type="SUPFAM" id="SSF48264">
    <property type="entry name" value="Cytochrome P450"/>
    <property type="match status" value="1"/>
</dbReference>
<keyword evidence="3" id="KW-1185">Reference proteome</keyword>
<organism evidence="2 3">
    <name type="scientific">Roseofilum casamattae BLCC-M143</name>
    <dbReference type="NCBI Taxonomy" id="3022442"/>
    <lineage>
        <taxon>Bacteria</taxon>
        <taxon>Bacillati</taxon>
        <taxon>Cyanobacteriota</taxon>
        <taxon>Cyanophyceae</taxon>
        <taxon>Desertifilales</taxon>
        <taxon>Desertifilaceae</taxon>
        <taxon>Roseofilum</taxon>
        <taxon>Roseofilum casamattae</taxon>
    </lineage>
</organism>
<evidence type="ECO:0000313" key="3">
    <source>
        <dbReference type="Proteomes" id="UP001232992"/>
    </source>
</evidence>
<reference evidence="2 3" key="1">
    <citation type="submission" date="2023-01" db="EMBL/GenBank/DDBJ databases">
        <title>Novel diversity within Roseofilum (Cyanobacteria; Desertifilaceae) from marine benthic mats with descriptions of four novel species.</title>
        <authorList>
            <person name="Wang Y."/>
            <person name="Berthold D.E."/>
            <person name="Hu J."/>
            <person name="Lefler F.W."/>
            <person name="Laughinghouse H.D. IV."/>
        </authorList>
    </citation>
    <scope>NUCLEOTIDE SEQUENCE [LARGE SCALE GENOMIC DNA]</scope>
    <source>
        <strain evidence="2 3">BLCC-M143</strain>
    </source>
</reference>
<dbReference type="InterPro" id="IPR002401">
    <property type="entry name" value="Cyt_P450_E_grp-I"/>
</dbReference>
<name>A0ABT7BYK0_9CYAN</name>
<gene>
    <name evidence="2" type="ORF">PMH09_13680</name>
</gene>
<dbReference type="PANTHER" id="PTHR24305">
    <property type="entry name" value="CYTOCHROME P450"/>
    <property type="match status" value="1"/>
</dbReference>
<dbReference type="PRINTS" id="PR00463">
    <property type="entry name" value="EP450I"/>
</dbReference>
<dbReference type="PANTHER" id="PTHR24305:SF166">
    <property type="entry name" value="CYTOCHROME P450 12A4, MITOCHONDRIAL-RELATED"/>
    <property type="match status" value="1"/>
</dbReference>
<sequence>MKLPQGPSTPKLFELMQMGSDAYGYLDKRASQYGDCFRIGDRNNPTVFFSHPKAIEAIFTADNVRFYEEKPNIEVRNFFEFLLGEIAFKDTSAANLKRSRQLLRTVFTGSLLKSASMGNCMQRYGQMICDVTDDVIAPWQPGQPFYVQSSMKTITIEFMARVLFGLTEGERYERLKASVIPLMESFKAPFYLSSVLFGFLKKDWGKYSPWTKLRQARDRTHEIILEEINERRIRGDFSGVDALSRFMAYRDENGKALTDEELLMFSIIALFNGYETTSSAMTWTLYWIHREPQVYQKIQDEIDALGDNPDPVAIFRSPYLNAVCKEVRRMCPVVVNPNGRILKLPMEIMGYEFAPGTQLIPCIYLTHMREDLYPQPKQFRPERFLDRKYSKYEYFPFGGGHALCSGFALAEAQIKLVIATLLCRWQMTLVDDSPVKTEQVGAFEVLPHRSLQMVALQPKNQKAFLTV</sequence>
<dbReference type="Proteomes" id="UP001232992">
    <property type="component" value="Unassembled WGS sequence"/>
</dbReference>
<dbReference type="InterPro" id="IPR001128">
    <property type="entry name" value="Cyt_P450"/>
</dbReference>
<dbReference type="PRINTS" id="PR00385">
    <property type="entry name" value="P450"/>
</dbReference>
<evidence type="ECO:0000313" key="2">
    <source>
        <dbReference type="EMBL" id="MDJ1184231.1"/>
    </source>
</evidence>
<proteinExistence type="inferred from homology"/>
<dbReference type="RefSeq" id="WP_283758885.1">
    <property type="nucleotide sequence ID" value="NZ_JAQOSQ010000013.1"/>
</dbReference>
<evidence type="ECO:0000256" key="1">
    <source>
        <dbReference type="ARBA" id="ARBA00010617"/>
    </source>
</evidence>
<comment type="similarity">
    <text evidence="1">Belongs to the cytochrome P450 family.</text>
</comment>
<dbReference type="Pfam" id="PF00067">
    <property type="entry name" value="p450"/>
    <property type="match status" value="1"/>
</dbReference>
<dbReference type="InterPro" id="IPR050121">
    <property type="entry name" value="Cytochrome_P450_monoxygenase"/>
</dbReference>
<dbReference type="CDD" id="cd11053">
    <property type="entry name" value="CYP110-like"/>
    <property type="match status" value="1"/>
</dbReference>